<dbReference type="Proteomes" id="UP001607303">
    <property type="component" value="Unassembled WGS sequence"/>
</dbReference>
<reference evidence="15 16" key="1">
    <citation type="journal article" date="2024" name="Ann. Entomol. Soc. Am.">
        <title>Genomic analyses of the southern and eastern yellowjacket wasps (Hymenoptera: Vespidae) reveal evolutionary signatures of social life.</title>
        <authorList>
            <person name="Catto M.A."/>
            <person name="Caine P.B."/>
            <person name="Orr S.E."/>
            <person name="Hunt B.G."/>
            <person name="Goodisman M.A.D."/>
        </authorList>
    </citation>
    <scope>NUCLEOTIDE SEQUENCE [LARGE SCALE GENOMIC DNA]</scope>
    <source>
        <strain evidence="15">232</strain>
        <tissue evidence="15">Head and thorax</tissue>
    </source>
</reference>
<dbReference type="GO" id="GO:0050906">
    <property type="term" value="P:detection of stimulus involved in sensory perception"/>
    <property type="evidence" value="ECO:0007669"/>
    <property type="project" value="UniProtKB-ARBA"/>
</dbReference>
<organism evidence="15 16">
    <name type="scientific">Vespula maculifrons</name>
    <name type="common">Eastern yellow jacket</name>
    <name type="synonym">Wasp</name>
    <dbReference type="NCBI Taxonomy" id="7453"/>
    <lineage>
        <taxon>Eukaryota</taxon>
        <taxon>Metazoa</taxon>
        <taxon>Ecdysozoa</taxon>
        <taxon>Arthropoda</taxon>
        <taxon>Hexapoda</taxon>
        <taxon>Insecta</taxon>
        <taxon>Pterygota</taxon>
        <taxon>Neoptera</taxon>
        <taxon>Endopterygota</taxon>
        <taxon>Hymenoptera</taxon>
        <taxon>Apocrita</taxon>
        <taxon>Aculeata</taxon>
        <taxon>Vespoidea</taxon>
        <taxon>Vespidae</taxon>
        <taxon>Vespinae</taxon>
        <taxon>Vespula</taxon>
    </lineage>
</organism>
<feature type="transmembrane region" description="Helical" evidence="13">
    <location>
        <begin position="2766"/>
        <end position="2789"/>
    </location>
</feature>
<feature type="transmembrane region" description="Helical" evidence="13">
    <location>
        <begin position="3205"/>
        <end position="3229"/>
    </location>
</feature>
<dbReference type="PANTHER" id="PTHR42643">
    <property type="entry name" value="IONOTROPIC RECEPTOR 20A-RELATED"/>
    <property type="match status" value="1"/>
</dbReference>
<feature type="transmembrane region" description="Helical" evidence="13">
    <location>
        <begin position="2507"/>
        <end position="2525"/>
    </location>
</feature>
<dbReference type="InterPro" id="IPR019594">
    <property type="entry name" value="Glu/Gly-bd"/>
</dbReference>
<dbReference type="InterPro" id="IPR052192">
    <property type="entry name" value="Insect_Ionotropic_Sensory_Rcpt"/>
</dbReference>
<dbReference type="Gene3D" id="1.10.287.70">
    <property type="match status" value="3"/>
</dbReference>
<feature type="transmembrane region" description="Helical" evidence="13">
    <location>
        <begin position="2567"/>
        <end position="2593"/>
    </location>
</feature>
<comment type="subcellular location">
    <subcellularLocation>
        <location evidence="1">Cell membrane</location>
        <topology evidence="1">Multi-pass membrane protein</topology>
    </subcellularLocation>
</comment>
<feature type="domain" description="Ionotropic glutamate receptor L-glutamate and glycine-binding" evidence="14">
    <location>
        <begin position="1869"/>
        <end position="1927"/>
    </location>
</feature>
<keyword evidence="11" id="KW-1071">Ligand-gated ion channel</keyword>
<evidence type="ECO:0000313" key="16">
    <source>
        <dbReference type="Proteomes" id="UP001607303"/>
    </source>
</evidence>
<feature type="transmembrane region" description="Helical" evidence="13">
    <location>
        <begin position="1456"/>
        <end position="1474"/>
    </location>
</feature>
<keyword evidence="10" id="KW-0325">Glycoprotein</keyword>
<feature type="transmembrane region" description="Helical" evidence="13">
    <location>
        <begin position="3382"/>
        <end position="3405"/>
    </location>
</feature>
<evidence type="ECO:0000256" key="11">
    <source>
        <dbReference type="ARBA" id="ARBA00023286"/>
    </source>
</evidence>
<feature type="domain" description="Ionotropic glutamate receptor L-glutamate and glycine-binding" evidence="14">
    <location>
        <begin position="3033"/>
        <end position="3090"/>
    </location>
</feature>
<keyword evidence="9" id="KW-0675">Receptor</keyword>
<feature type="transmembrane region" description="Helical" evidence="13">
    <location>
        <begin position="1693"/>
        <end position="1716"/>
    </location>
</feature>
<evidence type="ECO:0000256" key="10">
    <source>
        <dbReference type="ARBA" id="ARBA00023180"/>
    </source>
</evidence>
<dbReference type="PANTHER" id="PTHR42643:SF24">
    <property type="entry name" value="IONOTROPIC RECEPTOR 60A"/>
    <property type="match status" value="1"/>
</dbReference>
<feature type="domain" description="Ionotropic glutamate receptor L-glutamate and glycine-binding" evidence="14">
    <location>
        <begin position="967"/>
        <end position="1024"/>
    </location>
</feature>
<keyword evidence="3" id="KW-0813">Transport</keyword>
<keyword evidence="12" id="KW-0407">Ion channel</keyword>
<keyword evidence="4" id="KW-1003">Cell membrane</keyword>
<feature type="domain" description="Ionotropic glutamate receptor L-glutamate and glycine-binding" evidence="14">
    <location>
        <begin position="2394"/>
        <end position="2451"/>
    </location>
</feature>
<accession>A0ABD2CXC5</accession>
<feature type="transmembrane region" description="Helical" evidence="13">
    <location>
        <begin position="3144"/>
        <end position="3164"/>
    </location>
</feature>
<keyword evidence="8 13" id="KW-0472">Membrane</keyword>
<dbReference type="GO" id="GO:0005886">
    <property type="term" value="C:plasma membrane"/>
    <property type="evidence" value="ECO:0007669"/>
    <property type="project" value="UniProtKB-SubCell"/>
</dbReference>
<evidence type="ECO:0000259" key="14">
    <source>
        <dbReference type="SMART" id="SM00918"/>
    </source>
</evidence>
<dbReference type="Pfam" id="PF10613">
    <property type="entry name" value="Lig_chan-Glu_bd"/>
    <property type="match status" value="6"/>
</dbReference>
<evidence type="ECO:0000256" key="5">
    <source>
        <dbReference type="ARBA" id="ARBA00022692"/>
    </source>
</evidence>
<feature type="transmembrane region" description="Helical" evidence="13">
    <location>
        <begin position="421"/>
        <end position="445"/>
    </location>
</feature>
<feature type="transmembrane region" description="Helical" evidence="13">
    <location>
        <begin position="1516"/>
        <end position="1539"/>
    </location>
</feature>
<evidence type="ECO:0000256" key="1">
    <source>
        <dbReference type="ARBA" id="ARBA00004651"/>
    </source>
</evidence>
<feature type="transmembrane region" description="Helical" evidence="13">
    <location>
        <begin position="362"/>
        <end position="380"/>
    </location>
</feature>
<keyword evidence="6 13" id="KW-1133">Transmembrane helix</keyword>
<sequence length="3518" mass="408433">MPAKMESFSSYKYAHEHRVTSDLSKMPLIVPLKILLILFLFLPKATISYEFFSIDDEQMSFIIDICKLYGSKSVIFVYSESISETGITTTMFKLRRVLSWEGIMTANLYFSQLHKSSYYFKQIVRPYYIVVISNNNAINEFSLATSAFDMSSAVWIVIFIYKEHGPDYCHNPPGNIFHLRFNSEMLVRCGTENILREWYSIDTNQIEIKDIATWSLEKGINKMVPDYLYERRYNLQGLIMKAVIIKTSLFSNINKDGELDGLFGRILKELSVSLNFSFNIASEMEEHGRWNAKDKTWSGGIGELYAGRADIVFAAFSINDDRLNAVDFTLPIFVSKNCFFIREPENLAIKWSSYFLTFTHSVWIAMFGLLIGASVFLIILKMKRGTDRKRVYLFTDNFLEIWGIFCQQGLADFSHRSSLRIAYFSIFLWVTVLWAVYSAALISFLTSVIHVLPFDSLESFVADGTYQLAVVRGTAYYDKFVNSKDPLAKEVMKLMLEEDKLPRTEIEGFKRNLFFSSLRIRNLWLKFCCEILLHHICKNRKLAMYAYDEIEKRVSCKILCKLVRIDAGHVSNFALILSKGNPFTDVINFQVQVSKNVNFYLLCIKILAHFRLQKFIDNGMISRLKDMSFERKSNDMISHQPISLISVISLIFFLSIGIILSTCVFIIEKCIFVRKSKKISMVHHIPSIKSSRFYESLMRTRMWIVREKLKAVVSKHLYLLVRQSSLTNITGSTSNGDIQHHLNHQDSRVLHHLNHQDSRVLLNIMDYLLEAAKINNITQNTKLTAIVTFTQKIYWYIFDLRNVLYQMKMTMLMYTWIKAFSRDGVTSKNLYFLYLHESLYYLGQIVQSYYIVLISNFNTINEFSLATSSSDMSSAVWLVILIYKKNGSDYCHHPPGNIFHLRFNYEMIVRCGTENILREWYLIDTNQMEINDLATWSLQREITKMVPDFLYERRFNLQGLIMRVDSPYIIKKKDGEIADIFGRIFREFCDILNFSFNIVSEVKEYGRWNPNEKTWSGGMAELYTRRADICISDFIINNDRLNATHYTIPFLNSKIILVIREPENLTTFTLPVWIAVLGFSLLYLRYELNTSPYFFRLFCFNKLFDLCKSRLTISLIRVADDTYQLAVPRGSAYYDRFAIASLSEFHSIVDEQTPFIMDICKIYGPKSIVFLYAESIKEMEMTTLMYTWIRTLSRNGIASTNLYFSQLYESSYYLGQIVQPYYIVLISNFNAINEFSLATSSFDMSSAVWIVIFIYKENASDYCHHPPGNIFHLRFNSEMMVRCGTENILREWYSIDTYQIEIQDVATWSLETGIIKIVPNFLYERRYNLQGLIMRAVKVKDLSFQSVNKGDKLDSMFGRILKELCHTLNFSIHVVSEVEEYGGWDSEEKTWSGGIAELYAGRADISVSNFIISNDKSNAVDFTHPIFKYKNILVIREPTNLTIQWSSHFLTFTRSVWTAVFGILIISSIFLVLCKVKSGTNGKIGYLLIDNCLEIWSLFCRQGLSDISPKSSLRIAYFSISLLVVVFWTGYSAALISFLTSLIHTLPFDSLETFVTDGTYQLSVFRGTIFYNEFANSEDPFAKKVMKLMLEKEKLPRSKQEGLKKICENEKLALYMSDQFNSVENLKRPCNMVRIETGYVKNFAMILSKHNPFTGLINFQLQKFMDNGMMNRLKDTSFKKKSIDMVKYQPVRLISVIPLISFFLIGIFLSTCILIIEKCIFVCKRKNKSMRRTLSREGVASTNLYFTQLQESSYYLKQTIRPYYIVLISNFNAINKFSVAISTFDMFSVLWLYYHKKYYYHNPLGNIFHLKFNTEMMVHCSTENILQEWYSVDTNHVEINDVATRSLESGITKIVQDFLYEKRYNFGDSQSTIKNKIGEIDSIFGRILRELCETLNFSFNVVSEVEKYGKWNLEGNTWSGGIAKLYSRCADIFISDFIITKNTLNDVDLTLPVLNSKNILVIREPENIVIQSVVSLFNIYVFCLLYCVWNINCFIRLLDLNQNKMKPIANCFDKFFNIRKPFVSFHSLDSFVDTYQLASSRDTAYFDKFARNVKPTIYTSNELSNIGNLNIPCNVVCIETEYRNSFAIVVSKYNPFTDLINFSKIQVSININFQLIYVIALACSRSSKKNFNHMIEHQLVLLISVISLILCFSIGIVLSTCILIIEKCIFVRKGKNISRKNRVPPIKSLTANSSKFPSVGDEQIPFITDICKLYGPKSVIFLYAEMIEEMKMTTMVFKSRRALSREGFLSTNLYFSQMHETSYYLKQTIRPSYIALISNPNASNEFSLATSTFDMSKAVWLVIFINKENSTDYCHNPPSNIFHLKFNSEMMVRCGTENILREWYSIDTNQMEINDGATWSLQRGIIKIVPDFLYSKRFNLKGLIMKAVIVKTSLLSTINKDGELDGIFGKILKELCHTLNFSFNIVSEVEDFGRWNSENKTWSGGIAELYTGRADISISDFIINNDRFNAVDFTHSLFNYKNILVIRKPKNLAIQWCSYFSTFTRSVWFAVFGVLIVSSIFLVLLKRKSENDRKIGYLLIDNLLEIWGIFCQQGLPDFPDKSSLRIIYFSIFLFIIIFWAGYLASLISILTSVDHILPFDSLKGFAADGTYQLVVARYTAYYDKFADSKDPLTKKVMKLTLREKGELPITEFEGFKKVCKNGKLALYMSDQLHHFENLVLPCKMVIIKTKHINQFTMILFKDSPFTDLINFQIQESNNINIHSTYVIELARFRLQKFIDNGMINRLKYRSFKMDSTDIVEHQPVRLINVIPLISFFLIGFLLSTCILIIEKCIFIQRISPWYIVSRRLNHQYFIKKKLLEILQKVTEKTVNSFEFHSIGDEQTPFIIDICKLNKLQSIIFLYTESVKEMEMTTMMFNLRRSLSNEGIASTNWYFSQLQESSYYLKQIVQPYFIVLISNYNTINDFSFATRTFDMSSAVWLVIFIYKENSTDYCHNPPGNIFHLRFNTEMVIRCGTENILREWYSIDTNQIEINDVATWSLERGITKLVPDFIYKRRNNLKGLIMRAVIVKGSTFINLKEDGELGSTFNELLREICVALNFSFDIVSEVEEFGRWNPEEHTWTGAIAELYAGRADISLAGFSITNDRLNVVDFALPHVITKNYLFIRKPELFAVEWSSHFLTFSYSVWIAMFGVIIGTTILLVFLKIESGTDRKIGHLLIDNFLEIWGIFCQQGLADFTYIFSLRIAYFSIFLLIIVFWASYSAALISFLTSVNHILPFDSLEDFVAVGTHQLVVIRGTAYYDKFAISKDPFAEKVMKLMLKEENLPIIEFEAFERVCKNRKLAIYTSDEFNKMGNLKIPCNVIRIETGHLNSFAMILSKHNPFSDVINFQLQKFIDNGMLNRLKYIFKKKSNNLIKYQPVPLISVIPLISFFLIGILLSTCILIIEKCIFVCKRKNKSIVHHIPSIKSSIFPVKKKKIIRNIAKNYENFKCARKHITVLNYYNNCIISLNFPKTVISRSQIRTVSRILQFLPFKMFKNMIDLQSHEEEGLLWDFQIRL</sequence>
<evidence type="ECO:0000313" key="15">
    <source>
        <dbReference type="EMBL" id="KAL2749290.1"/>
    </source>
</evidence>
<dbReference type="InterPro" id="IPR001320">
    <property type="entry name" value="Iontro_rcpt_C"/>
</dbReference>
<keyword evidence="16" id="KW-1185">Reference proteome</keyword>
<comment type="similarity">
    <text evidence="2">Belongs to the glutamate-gated ion channel (TC 1.A.10.1) family.</text>
</comment>
<feature type="transmembrane region" description="Helical" evidence="13">
    <location>
        <begin position="2537"/>
        <end position="2555"/>
    </location>
</feature>
<keyword evidence="7" id="KW-0406">Ion transport</keyword>
<evidence type="ECO:0000256" key="12">
    <source>
        <dbReference type="ARBA" id="ARBA00023303"/>
    </source>
</evidence>
<proteinExistence type="inferred from homology"/>
<protein>
    <recommendedName>
        <fullName evidence="14">Ionotropic glutamate receptor L-glutamate and glycine-binding domain-containing protein</fullName>
    </recommendedName>
</protein>
<evidence type="ECO:0000256" key="8">
    <source>
        <dbReference type="ARBA" id="ARBA00023136"/>
    </source>
</evidence>
<evidence type="ECO:0000256" key="7">
    <source>
        <dbReference type="ARBA" id="ARBA00023065"/>
    </source>
</evidence>
<comment type="caution">
    <text evidence="15">The sequence shown here is derived from an EMBL/GenBank/DDBJ whole genome shotgun (WGS) entry which is preliminary data.</text>
</comment>
<evidence type="ECO:0000256" key="4">
    <source>
        <dbReference type="ARBA" id="ARBA00022475"/>
    </source>
</evidence>
<dbReference type="Gene3D" id="3.40.190.10">
    <property type="entry name" value="Periplasmic binding protein-like II"/>
    <property type="match status" value="7"/>
</dbReference>
<dbReference type="Pfam" id="PF00060">
    <property type="entry name" value="Lig_chan"/>
    <property type="match status" value="2"/>
</dbReference>
<evidence type="ECO:0000256" key="2">
    <source>
        <dbReference type="ARBA" id="ARBA00008685"/>
    </source>
</evidence>
<keyword evidence="5 13" id="KW-0812">Transmembrane</keyword>
<dbReference type="SMART" id="SM00918">
    <property type="entry name" value="Lig_chan-Glu_bd"/>
    <property type="match status" value="5"/>
</dbReference>
<evidence type="ECO:0000256" key="9">
    <source>
        <dbReference type="ARBA" id="ARBA00023170"/>
    </source>
</evidence>
<dbReference type="SUPFAM" id="SSF53850">
    <property type="entry name" value="Periplasmic binding protein-like II"/>
    <property type="match status" value="6"/>
</dbReference>
<feature type="transmembrane region" description="Helical" evidence="13">
    <location>
        <begin position="642"/>
        <end position="667"/>
    </location>
</feature>
<feature type="domain" description="Ionotropic glutamate receptor L-glutamate and glycine-binding" evidence="14">
    <location>
        <begin position="249"/>
        <end position="306"/>
    </location>
</feature>
<evidence type="ECO:0000256" key="3">
    <source>
        <dbReference type="ARBA" id="ARBA00022448"/>
    </source>
</evidence>
<evidence type="ECO:0000256" key="6">
    <source>
        <dbReference type="ARBA" id="ARBA00022989"/>
    </source>
</evidence>
<evidence type="ECO:0000256" key="13">
    <source>
        <dbReference type="SAM" id="Phobius"/>
    </source>
</evidence>
<feature type="transmembrane region" description="Helical" evidence="13">
    <location>
        <begin position="2139"/>
        <end position="2165"/>
    </location>
</feature>
<dbReference type="GO" id="GO:0034220">
    <property type="term" value="P:monoatomic ion transmembrane transport"/>
    <property type="evidence" value="ECO:0007669"/>
    <property type="project" value="UniProtKB-KW"/>
</dbReference>
<gene>
    <name evidence="15" type="ORF">V1477_002230</name>
</gene>
<dbReference type="EMBL" id="JAYRBN010000027">
    <property type="protein sequence ID" value="KAL2749290.1"/>
    <property type="molecule type" value="Genomic_DNA"/>
</dbReference>
<feature type="transmembrane region" description="Helical" evidence="13">
    <location>
        <begin position="1977"/>
        <end position="1998"/>
    </location>
</feature>
<name>A0ABD2CXC5_VESMC</name>